<evidence type="ECO:0000313" key="2">
    <source>
        <dbReference type="EMBL" id="SHG58555.1"/>
    </source>
</evidence>
<keyword evidence="3" id="KW-1185">Reference proteome</keyword>
<proteinExistence type="predicted"/>
<reference evidence="3" key="1">
    <citation type="submission" date="2016-11" db="EMBL/GenBank/DDBJ databases">
        <authorList>
            <person name="Varghese N."/>
            <person name="Submissions S."/>
        </authorList>
    </citation>
    <scope>NUCLEOTIDE SEQUENCE [LARGE SCALE GENOMIC DNA]</scope>
    <source>
        <strain evidence="3">CGMCC 1.8995</strain>
    </source>
</reference>
<evidence type="ECO:0000256" key="1">
    <source>
        <dbReference type="SAM" id="SignalP"/>
    </source>
</evidence>
<name>A0A1M5L0T0_9ALTE</name>
<evidence type="ECO:0000313" key="3">
    <source>
        <dbReference type="Proteomes" id="UP000184520"/>
    </source>
</evidence>
<dbReference type="InterPro" id="IPR049672">
    <property type="entry name" value="Xrt_dep_XDP1"/>
</dbReference>
<dbReference type="RefSeq" id="WP_073322872.1">
    <property type="nucleotide sequence ID" value="NZ_FQWD01000004.1"/>
</dbReference>
<dbReference type="EMBL" id="FQWD01000004">
    <property type="protein sequence ID" value="SHG58555.1"/>
    <property type="molecule type" value="Genomic_DNA"/>
</dbReference>
<protein>
    <submittedName>
        <fullName evidence="2">PEP-CTERM protein-sorting domain-containing protein</fullName>
    </submittedName>
</protein>
<dbReference type="AlphaFoldDB" id="A0A1M5L0T0"/>
<organism evidence="2 3">
    <name type="scientific">Marisediminitalea aggregata</name>
    <dbReference type="NCBI Taxonomy" id="634436"/>
    <lineage>
        <taxon>Bacteria</taxon>
        <taxon>Pseudomonadati</taxon>
        <taxon>Pseudomonadota</taxon>
        <taxon>Gammaproteobacteria</taxon>
        <taxon>Alteromonadales</taxon>
        <taxon>Alteromonadaceae</taxon>
        <taxon>Marisediminitalea</taxon>
    </lineage>
</organism>
<dbReference type="OrthoDB" id="6117416at2"/>
<feature type="signal peptide" evidence="1">
    <location>
        <begin position="1"/>
        <end position="19"/>
    </location>
</feature>
<dbReference type="NCBIfam" id="NF041927">
    <property type="entry name" value="Xrt_dep_XDP1"/>
    <property type="match status" value="1"/>
</dbReference>
<keyword evidence="1" id="KW-0732">Signal</keyword>
<accession>A0A1M5L0T0</accession>
<dbReference type="Proteomes" id="UP000184520">
    <property type="component" value="Unassembled WGS sequence"/>
</dbReference>
<feature type="chain" id="PRO_5012341398" evidence="1">
    <location>
        <begin position="20"/>
        <end position="249"/>
    </location>
</feature>
<sequence length="249" mass="26510">MLKSGIIAIGLLAASQAVATTTVSTFDFTSSSNFSSTPGGYGNTYEISQGTLDLDIKAFADTGSNGTVEDAKVSSNSHGLLVYNRDEGSSQHTVDNDGARDMLFFDFNKSVALTKLNIGWSTNDSDMVVVGFNTLPTYNSSSTWSSLASAITAGTHAVFEIIHHGATSGWNSFNSGGFESKYWLVGAYNKFFGSSSGYEHGKDYVKIAGIMTSHESTTTTPPVEANAPASLGLMAAALVFMWNRRRVQK</sequence>
<gene>
    <name evidence="2" type="ORF">SAMN05216361_2474</name>
</gene>